<proteinExistence type="predicted"/>
<feature type="domain" description="Transcription regulator AsnC/Lrp ligand binding" evidence="1">
    <location>
        <begin position="8"/>
        <end position="73"/>
    </location>
</feature>
<sequence length="78" mass="8560">MESYLLLECSSGSVWKVANTIIEIEGVKMAHVVTGNYDVIAFAEFSNIDELTSIIQKVQSLKGVQKTQTAVAMPKQNL</sequence>
<dbReference type="EMBL" id="LFWU01000045">
    <property type="protein sequence ID" value="KON32975.1"/>
    <property type="molecule type" value="Genomic_DNA"/>
</dbReference>
<accession>A0A0M0BX98</accession>
<dbReference type="Proteomes" id="UP000037237">
    <property type="component" value="Unassembled WGS sequence"/>
</dbReference>
<dbReference type="Pfam" id="PF01037">
    <property type="entry name" value="AsnC_trans_reg"/>
    <property type="match status" value="1"/>
</dbReference>
<dbReference type="SUPFAM" id="SSF54909">
    <property type="entry name" value="Dimeric alpha+beta barrel"/>
    <property type="match status" value="1"/>
</dbReference>
<reference evidence="2 3" key="1">
    <citation type="submission" date="2015-06" db="EMBL/GenBank/DDBJ databases">
        <title>New insights into the roles of widespread benthic archaea in carbon and nitrogen cycling.</title>
        <authorList>
            <person name="Lazar C.S."/>
            <person name="Baker B.J."/>
            <person name="Seitz K.W."/>
            <person name="Hyde A.S."/>
            <person name="Dick G.J."/>
            <person name="Hinrichs K.-U."/>
            <person name="Teske A.P."/>
        </authorList>
    </citation>
    <scope>NUCLEOTIDE SEQUENCE [LARGE SCALE GENOMIC DNA]</scope>
    <source>
        <strain evidence="2">SG8-32-1</strain>
    </source>
</reference>
<evidence type="ECO:0000259" key="1">
    <source>
        <dbReference type="Pfam" id="PF01037"/>
    </source>
</evidence>
<dbReference type="InterPro" id="IPR011008">
    <property type="entry name" value="Dimeric_a/b-barrel"/>
</dbReference>
<comment type="caution">
    <text evidence="2">The sequence shown here is derived from an EMBL/GenBank/DDBJ whole genome shotgun (WGS) entry which is preliminary data.</text>
</comment>
<dbReference type="InterPro" id="IPR019887">
    <property type="entry name" value="Tscrpt_reg_AsnC/Lrp_C"/>
</dbReference>
<gene>
    <name evidence="2" type="ORF">AC477_02155</name>
</gene>
<dbReference type="AlphaFoldDB" id="A0A0M0BX98"/>
<organism evidence="2 3">
    <name type="scientific">miscellaneous Crenarchaeota group-1 archaeon SG8-32-1</name>
    <dbReference type="NCBI Taxonomy" id="1685124"/>
    <lineage>
        <taxon>Archaea</taxon>
        <taxon>Candidatus Bathyarchaeota</taxon>
        <taxon>MCG-1</taxon>
    </lineage>
</organism>
<dbReference type="Gene3D" id="3.30.70.920">
    <property type="match status" value="1"/>
</dbReference>
<protein>
    <recommendedName>
        <fullName evidence="1">Transcription regulator AsnC/Lrp ligand binding domain-containing protein</fullName>
    </recommendedName>
</protein>
<evidence type="ECO:0000313" key="2">
    <source>
        <dbReference type="EMBL" id="KON32975.1"/>
    </source>
</evidence>
<name>A0A0M0BX98_9ARCH</name>
<evidence type="ECO:0000313" key="3">
    <source>
        <dbReference type="Proteomes" id="UP000037237"/>
    </source>
</evidence>